<organism evidence="7 8">
    <name type="scientific">Neolecta irregularis (strain DAH-3)</name>
    <dbReference type="NCBI Taxonomy" id="1198029"/>
    <lineage>
        <taxon>Eukaryota</taxon>
        <taxon>Fungi</taxon>
        <taxon>Dikarya</taxon>
        <taxon>Ascomycota</taxon>
        <taxon>Taphrinomycotina</taxon>
        <taxon>Neolectales</taxon>
        <taxon>Neolectaceae</taxon>
        <taxon>Neolecta</taxon>
    </lineage>
</organism>
<keyword evidence="3 6" id="KW-1017">Isopeptide bond</keyword>
<dbReference type="Gene3D" id="3.10.20.90">
    <property type="entry name" value="Phosphatidylinositol 3-kinase Catalytic Subunit, Chain A, domain 1"/>
    <property type="match status" value="1"/>
</dbReference>
<dbReference type="Proteomes" id="UP000186594">
    <property type="component" value="Unassembled WGS sequence"/>
</dbReference>
<evidence type="ECO:0000256" key="4">
    <source>
        <dbReference type="ARBA" id="ARBA00022786"/>
    </source>
</evidence>
<evidence type="ECO:0000313" key="7">
    <source>
        <dbReference type="EMBL" id="OLL23999.1"/>
    </source>
</evidence>
<comment type="function">
    <text evidence="6">Ubiquitin-like protein involved in cytoplasm to vacuole transport (Cvt), autophagy vesicles formation, mitophagy, and nucleophagy.</text>
</comment>
<dbReference type="CDD" id="cd01612">
    <property type="entry name" value="Ubl_ATG12"/>
    <property type="match status" value="1"/>
</dbReference>
<dbReference type="STRING" id="1198029.A0A1U7LMX9"/>
<dbReference type="GO" id="GO:0034045">
    <property type="term" value="C:phagophore assembly site membrane"/>
    <property type="evidence" value="ECO:0007669"/>
    <property type="project" value="UniProtKB-SubCell"/>
</dbReference>
<dbReference type="InterPro" id="IPR007242">
    <property type="entry name" value="Atg12"/>
</dbReference>
<dbReference type="OrthoDB" id="10003551at2759"/>
<gene>
    <name evidence="7" type="ORF">NEOLI_001180</name>
</gene>
<evidence type="ECO:0000256" key="6">
    <source>
        <dbReference type="RuleBase" id="RU361201"/>
    </source>
</evidence>
<keyword evidence="8" id="KW-1185">Reference proteome</keyword>
<dbReference type="PANTHER" id="PTHR13385">
    <property type="entry name" value="AUTOPHAGY PROTEIN 12"/>
    <property type="match status" value="1"/>
</dbReference>
<comment type="subunit">
    <text evidence="6">Forms a conjugate with ATG5.</text>
</comment>
<dbReference type="GO" id="GO:0000045">
    <property type="term" value="P:autophagosome assembly"/>
    <property type="evidence" value="ECO:0007669"/>
    <property type="project" value="InterPro"/>
</dbReference>
<comment type="similarity">
    <text evidence="1 6">Belongs to the ATG12 family.</text>
</comment>
<keyword evidence="6" id="KW-0653">Protein transport</keyword>
<protein>
    <recommendedName>
        <fullName evidence="2 6">Ubiquitin-like protein ATG12</fullName>
    </recommendedName>
</protein>
<dbReference type="GO" id="GO:0019776">
    <property type="term" value="F:Atg8-family ligase activity"/>
    <property type="evidence" value="ECO:0007669"/>
    <property type="project" value="TreeGrafter"/>
</dbReference>
<dbReference type="GO" id="GO:0034274">
    <property type="term" value="C:Atg12-Atg5-Atg16 complex"/>
    <property type="evidence" value="ECO:0007669"/>
    <property type="project" value="TreeGrafter"/>
</dbReference>
<dbReference type="GO" id="GO:0015031">
    <property type="term" value="P:protein transport"/>
    <property type="evidence" value="ECO:0007669"/>
    <property type="project" value="UniProtKB-KW"/>
</dbReference>
<proteinExistence type="inferred from homology"/>
<dbReference type="GO" id="GO:0097352">
    <property type="term" value="P:autophagosome maturation"/>
    <property type="evidence" value="ECO:0007669"/>
    <property type="project" value="TreeGrafter"/>
</dbReference>
<dbReference type="GO" id="GO:0061723">
    <property type="term" value="P:glycophagy"/>
    <property type="evidence" value="ECO:0007669"/>
    <property type="project" value="TreeGrafter"/>
</dbReference>
<dbReference type="GO" id="GO:0000422">
    <property type="term" value="P:autophagy of mitochondrion"/>
    <property type="evidence" value="ECO:0007669"/>
    <property type="project" value="TreeGrafter"/>
</dbReference>
<keyword evidence="4 6" id="KW-0833">Ubl conjugation pathway</keyword>
<sequence length="138" mass="15272">MSQLQPLNESRIPDESPVNPLQSISQSVLLSQLPIDASTALQEYSADSQKVKIKILFKAVGATKMLKQPICTVSSTQRFDIVGRWLRKQLQCSSKDSLFLYVNSAFAPAPDEIVGNLYKCFKVADQLVINYCTTPAFG</sequence>
<dbReference type="Pfam" id="PF04110">
    <property type="entry name" value="APG12"/>
    <property type="match status" value="1"/>
</dbReference>
<dbReference type="GO" id="GO:0034727">
    <property type="term" value="P:piecemeal microautophagy of the nucleus"/>
    <property type="evidence" value="ECO:0007669"/>
    <property type="project" value="TreeGrafter"/>
</dbReference>
<keyword evidence="6" id="KW-0813">Transport</keyword>
<dbReference type="InterPro" id="IPR029071">
    <property type="entry name" value="Ubiquitin-like_domsf"/>
</dbReference>
<evidence type="ECO:0000256" key="5">
    <source>
        <dbReference type="ARBA" id="ARBA00023006"/>
    </source>
</evidence>
<accession>A0A1U7LMX9</accession>
<evidence type="ECO:0000313" key="8">
    <source>
        <dbReference type="Proteomes" id="UP000186594"/>
    </source>
</evidence>
<evidence type="ECO:0000256" key="2">
    <source>
        <dbReference type="ARBA" id="ARBA00015875"/>
    </source>
</evidence>
<comment type="caution">
    <text evidence="7">The sequence shown here is derived from an EMBL/GenBank/DDBJ whole genome shotgun (WGS) entry which is preliminary data.</text>
</comment>
<name>A0A1U7LMX9_NEOID</name>
<dbReference type="PANTHER" id="PTHR13385:SF0">
    <property type="entry name" value="UBIQUITIN-LIKE PROTEIN ATG12"/>
    <property type="match status" value="1"/>
</dbReference>
<dbReference type="GO" id="GO:0000421">
    <property type="term" value="C:autophagosome membrane"/>
    <property type="evidence" value="ECO:0007669"/>
    <property type="project" value="TreeGrafter"/>
</dbReference>
<evidence type="ECO:0000256" key="3">
    <source>
        <dbReference type="ARBA" id="ARBA00022499"/>
    </source>
</evidence>
<dbReference type="AlphaFoldDB" id="A0A1U7LMX9"/>
<comment type="subcellular location">
    <subcellularLocation>
        <location evidence="6">Preautophagosomal structure membrane</location>
        <topology evidence="6">Peripheral membrane protein</topology>
    </subcellularLocation>
</comment>
<dbReference type="OMA" id="DLPMNMS"/>
<dbReference type="SUPFAM" id="SSF54236">
    <property type="entry name" value="Ubiquitin-like"/>
    <property type="match status" value="1"/>
</dbReference>
<keyword evidence="6" id="KW-0472">Membrane</keyword>
<keyword evidence="5 6" id="KW-0072">Autophagy</keyword>
<reference evidence="7 8" key="1">
    <citation type="submission" date="2016-04" db="EMBL/GenBank/DDBJ databases">
        <title>Evolutionary innovation and constraint leading to complex multicellularity in the Ascomycota.</title>
        <authorList>
            <person name="Cisse O."/>
            <person name="Nguyen A."/>
            <person name="Hewitt D.A."/>
            <person name="Jedd G."/>
            <person name="Stajich J.E."/>
        </authorList>
    </citation>
    <scope>NUCLEOTIDE SEQUENCE [LARGE SCALE GENOMIC DNA]</scope>
    <source>
        <strain evidence="7 8">DAH-3</strain>
    </source>
</reference>
<dbReference type="EMBL" id="LXFE01001036">
    <property type="protein sequence ID" value="OLL23999.1"/>
    <property type="molecule type" value="Genomic_DNA"/>
</dbReference>
<evidence type="ECO:0000256" key="1">
    <source>
        <dbReference type="ARBA" id="ARBA00007778"/>
    </source>
</evidence>